<dbReference type="Proteomes" id="UP000247810">
    <property type="component" value="Unassembled WGS sequence"/>
</dbReference>
<dbReference type="OrthoDB" id="5273847at2759"/>
<dbReference type="VEuPathDB" id="FungiDB:BO71DRAFT_460902"/>
<accession>A0A319D9C1</accession>
<dbReference type="STRING" id="1448320.A0A319D9C1"/>
<evidence type="ECO:0000313" key="2">
    <source>
        <dbReference type="EMBL" id="PYH91067.1"/>
    </source>
</evidence>
<dbReference type="InterPro" id="IPR001810">
    <property type="entry name" value="F-box_dom"/>
</dbReference>
<sequence>CILCGDHFGNMDDPWRHHLRVVYQDSGTVRVPGEGLWKPPDPIRVPTNPGAKWDTMGEDYIRLQRWPCWPRYMFELHEICWQRLMAHFDPEGVSPCDLYDALMKLPFPTNPSIYFGQDAPPYETTPLEQLLQSERQQPGCNPELQRMIARNCNVTDCFRCLPLEIIEAVGALLPTPDVLNTRLASRAWSVLFHNPTFWRTRFEINGERGFLDYLLMEDRRIDWRLLYHSTCRLRCGRSFDLTIRLWETRRWVRDAILSKPESPLMEFGGRALQHYHNTSWPGRYSRTVEIPPDLVGIGISACLERGSETADIKGLGSIRANGPSVLLGPKVPGARLMREDEPELRSLHRDGSTMACWDLEAMYRYPGIHVLLGARLLRGAFFHRELPGGVTAIQLLRSNDLSVSVGYGGCGREEGYYFNMDTVIELVVTFDVSGWPLFVGTLVYSNTNTLTAPSPQVGTSGRSRLWWRSDGRAPSTSLSVCLVQCRESDCDRC</sequence>
<dbReference type="InterPro" id="IPR036047">
    <property type="entry name" value="F-box-like_dom_sf"/>
</dbReference>
<organism evidence="2 3">
    <name type="scientific">Aspergillus ellipticus CBS 707.79</name>
    <dbReference type="NCBI Taxonomy" id="1448320"/>
    <lineage>
        <taxon>Eukaryota</taxon>
        <taxon>Fungi</taxon>
        <taxon>Dikarya</taxon>
        <taxon>Ascomycota</taxon>
        <taxon>Pezizomycotina</taxon>
        <taxon>Eurotiomycetes</taxon>
        <taxon>Eurotiomycetidae</taxon>
        <taxon>Eurotiales</taxon>
        <taxon>Aspergillaceae</taxon>
        <taxon>Aspergillus</taxon>
        <taxon>Aspergillus subgen. Circumdati</taxon>
    </lineage>
</organism>
<dbReference type="EMBL" id="KZ825958">
    <property type="protein sequence ID" value="PYH91067.1"/>
    <property type="molecule type" value="Genomic_DNA"/>
</dbReference>
<dbReference type="AlphaFoldDB" id="A0A319D9C1"/>
<dbReference type="SMART" id="SM00256">
    <property type="entry name" value="FBOX"/>
    <property type="match status" value="1"/>
</dbReference>
<evidence type="ECO:0000259" key="1">
    <source>
        <dbReference type="PROSITE" id="PS50181"/>
    </source>
</evidence>
<proteinExistence type="predicted"/>
<evidence type="ECO:0000313" key="3">
    <source>
        <dbReference type="Proteomes" id="UP000247810"/>
    </source>
</evidence>
<feature type="non-terminal residue" evidence="2">
    <location>
        <position position="1"/>
    </location>
</feature>
<protein>
    <recommendedName>
        <fullName evidence="1">F-box domain-containing protein</fullName>
    </recommendedName>
</protein>
<dbReference type="SUPFAM" id="SSF81383">
    <property type="entry name" value="F-box domain"/>
    <property type="match status" value="1"/>
</dbReference>
<dbReference type="Gene3D" id="1.20.1280.50">
    <property type="match status" value="1"/>
</dbReference>
<feature type="domain" description="F-box" evidence="1">
    <location>
        <begin position="155"/>
        <end position="201"/>
    </location>
</feature>
<name>A0A319D9C1_9EURO</name>
<reference evidence="2 3" key="1">
    <citation type="submission" date="2018-02" db="EMBL/GenBank/DDBJ databases">
        <title>The genomes of Aspergillus section Nigri reveals drivers in fungal speciation.</title>
        <authorList>
            <consortium name="DOE Joint Genome Institute"/>
            <person name="Vesth T.C."/>
            <person name="Nybo J."/>
            <person name="Theobald S."/>
            <person name="Brandl J."/>
            <person name="Frisvad J.C."/>
            <person name="Nielsen K.F."/>
            <person name="Lyhne E.K."/>
            <person name="Kogle M.E."/>
            <person name="Kuo A."/>
            <person name="Riley R."/>
            <person name="Clum A."/>
            <person name="Nolan M."/>
            <person name="Lipzen A."/>
            <person name="Salamov A."/>
            <person name="Henrissat B."/>
            <person name="Wiebenga A."/>
            <person name="De vries R.P."/>
            <person name="Grigoriev I.V."/>
            <person name="Mortensen U.H."/>
            <person name="Andersen M.R."/>
            <person name="Baker S.E."/>
        </authorList>
    </citation>
    <scope>NUCLEOTIDE SEQUENCE [LARGE SCALE GENOMIC DNA]</scope>
    <source>
        <strain evidence="2 3">CBS 707.79</strain>
    </source>
</reference>
<gene>
    <name evidence="2" type="ORF">BO71DRAFT_460902</name>
</gene>
<keyword evidence="3" id="KW-1185">Reference proteome</keyword>
<dbReference type="PROSITE" id="PS50181">
    <property type="entry name" value="FBOX"/>
    <property type="match status" value="1"/>
</dbReference>